<dbReference type="GO" id="GO:0005525">
    <property type="term" value="F:GTP binding"/>
    <property type="evidence" value="ECO:0007669"/>
    <property type="project" value="UniProtKB-KW"/>
</dbReference>
<feature type="binding site" evidence="4">
    <location>
        <position position="43"/>
    </location>
    <ligand>
        <name>Mg(2+)</name>
        <dbReference type="ChEBI" id="CHEBI:18420"/>
    </ligand>
</feature>
<dbReference type="AlphaFoldDB" id="A0A183EEF1"/>
<dbReference type="GO" id="GO:0034067">
    <property type="term" value="P:protein localization to Golgi apparatus"/>
    <property type="evidence" value="ECO:0007669"/>
    <property type="project" value="TreeGrafter"/>
</dbReference>
<keyword evidence="4" id="KW-0479">Metal-binding</keyword>
<dbReference type="WBParaSite" id="GPUH_0001936701-mRNA-1">
    <property type="protein sequence ID" value="GPUH_0001936701-mRNA-1"/>
    <property type="gene ID" value="GPUH_0001936701"/>
</dbReference>
<keyword evidence="1 3" id="KW-0547">Nucleotide-binding</keyword>
<dbReference type="SUPFAM" id="SSF52540">
    <property type="entry name" value="P-loop containing nucleoside triphosphate hydrolases"/>
    <property type="match status" value="2"/>
</dbReference>
<evidence type="ECO:0000256" key="3">
    <source>
        <dbReference type="PIRSR" id="PIRSR606689-1"/>
    </source>
</evidence>
<proteinExistence type="predicted"/>
<keyword evidence="2 3" id="KW-0342">GTP-binding</keyword>
<dbReference type="PANTHER" id="PTHR45909:SF1">
    <property type="entry name" value="ADP-RIBOSYLATION FACTOR-RELATED PROTEIN 1"/>
    <property type="match status" value="1"/>
</dbReference>
<dbReference type="InterPro" id="IPR024156">
    <property type="entry name" value="Small_GTPase_ARF"/>
</dbReference>
<dbReference type="Gene3D" id="3.40.50.300">
    <property type="entry name" value="P-loop containing nucleotide triphosphate hydrolases"/>
    <property type="match status" value="2"/>
</dbReference>
<name>A0A183EEF1_9BILA</name>
<dbReference type="SMART" id="SM00175">
    <property type="entry name" value="RAB"/>
    <property type="match status" value="1"/>
</dbReference>
<reference evidence="5" key="1">
    <citation type="submission" date="2016-06" db="UniProtKB">
        <authorList>
            <consortium name="WormBaseParasite"/>
        </authorList>
    </citation>
    <scope>IDENTIFICATION</scope>
</reference>
<dbReference type="GO" id="GO:0043001">
    <property type="term" value="P:Golgi to plasma membrane protein transport"/>
    <property type="evidence" value="ECO:0007669"/>
    <property type="project" value="TreeGrafter"/>
</dbReference>
<dbReference type="PANTHER" id="PTHR45909">
    <property type="entry name" value="ADP-RIBOSYLATION FACTOR-RELATED PROTEIN 1"/>
    <property type="match status" value="1"/>
</dbReference>
<dbReference type="GO" id="GO:0003924">
    <property type="term" value="F:GTPase activity"/>
    <property type="evidence" value="ECO:0007669"/>
    <property type="project" value="InterPro"/>
</dbReference>
<dbReference type="PRINTS" id="PR00449">
    <property type="entry name" value="RASTRNSFRMNG"/>
</dbReference>
<protein>
    <submittedName>
        <fullName evidence="5">ADP-ribosylation factor-related protein 1</fullName>
    </submittedName>
</protein>
<feature type="binding site" evidence="3">
    <location>
        <begin position="36"/>
        <end position="43"/>
    </location>
    <ligand>
        <name>GTP</name>
        <dbReference type="ChEBI" id="CHEBI:37565"/>
    </ligand>
</feature>
<organism evidence="5">
    <name type="scientific">Gongylonema pulchrum</name>
    <dbReference type="NCBI Taxonomy" id="637853"/>
    <lineage>
        <taxon>Eukaryota</taxon>
        <taxon>Metazoa</taxon>
        <taxon>Ecdysozoa</taxon>
        <taxon>Nematoda</taxon>
        <taxon>Chromadorea</taxon>
        <taxon>Rhabditida</taxon>
        <taxon>Spirurina</taxon>
        <taxon>Spiruromorpha</taxon>
        <taxon>Spiruroidea</taxon>
        <taxon>Gongylonematidae</taxon>
        <taxon>Gongylonema</taxon>
    </lineage>
</organism>
<dbReference type="PROSITE" id="PS51417">
    <property type="entry name" value="ARF"/>
    <property type="match status" value="1"/>
</dbReference>
<dbReference type="GO" id="GO:0046872">
    <property type="term" value="F:metal ion binding"/>
    <property type="evidence" value="ECO:0007669"/>
    <property type="project" value="UniProtKB-KW"/>
</dbReference>
<evidence type="ECO:0000256" key="1">
    <source>
        <dbReference type="ARBA" id="ARBA00022741"/>
    </source>
</evidence>
<accession>A0A183EEF1</accession>
<feature type="binding site" evidence="3">
    <location>
        <position position="90"/>
    </location>
    <ligand>
        <name>GTP</name>
        <dbReference type="ChEBI" id="CHEBI:37565"/>
    </ligand>
</feature>
<evidence type="ECO:0000256" key="4">
    <source>
        <dbReference type="PIRSR" id="PIRSR606689-2"/>
    </source>
</evidence>
<keyword evidence="4" id="KW-0460">Magnesium</keyword>
<feature type="binding site" evidence="4">
    <location>
        <position position="68"/>
    </location>
    <ligand>
        <name>Mg(2+)</name>
        <dbReference type="ChEBI" id="CHEBI:18420"/>
    </ligand>
</feature>
<evidence type="ECO:0000256" key="2">
    <source>
        <dbReference type="ARBA" id="ARBA00023134"/>
    </source>
</evidence>
<evidence type="ECO:0000313" key="5">
    <source>
        <dbReference type="WBParaSite" id="GPUH_0001936701-mRNA-1"/>
    </source>
</evidence>
<sequence length="261" mass="29523">LHAARCPDEWKRMYTLGTGIWQRLTQKSNYYIVIVGLDNAGKTTFLEQIKSRFICNYQMLNPLNITSTVGLNVGSIDLGSIRLNFWDLGGQDELQSLWHKYFDDCQALIFVVDSCDPQRFPEVGAAFMGSIDLGSIRLNFWDLGGQDELQSLWHKYFDDCQALVFVVDSCDPQRFPEVGAAFRLVMDSEAVQKMPVLVVSNKSDLEECAGTEEIKDLTSDDRHLGDLALIPISALQGLNIERCVRWLCTVLKTNRNNNDLS</sequence>
<dbReference type="GO" id="GO:0006886">
    <property type="term" value="P:intracellular protein transport"/>
    <property type="evidence" value="ECO:0007669"/>
    <property type="project" value="TreeGrafter"/>
</dbReference>
<dbReference type="GO" id="GO:0005794">
    <property type="term" value="C:Golgi apparatus"/>
    <property type="evidence" value="ECO:0007669"/>
    <property type="project" value="TreeGrafter"/>
</dbReference>
<dbReference type="SMART" id="SM00177">
    <property type="entry name" value="ARF"/>
    <property type="match status" value="1"/>
</dbReference>
<dbReference type="Pfam" id="PF00025">
    <property type="entry name" value="Arf"/>
    <property type="match status" value="2"/>
</dbReference>
<dbReference type="InterPro" id="IPR027417">
    <property type="entry name" value="P-loop_NTPase"/>
</dbReference>
<dbReference type="InterPro" id="IPR006689">
    <property type="entry name" value="Small_GTPase_ARF/SAR"/>
</dbReference>